<keyword evidence="3 6" id="KW-0663">Pyridoxal phosphate</keyword>
<dbReference type="InterPro" id="IPR051166">
    <property type="entry name" value="Threonine_Synthase"/>
</dbReference>
<dbReference type="Pfam" id="PF14821">
    <property type="entry name" value="Thr_synth_N"/>
    <property type="match status" value="1"/>
</dbReference>
<dbReference type="GO" id="GO:0004795">
    <property type="term" value="F:threonine synthase activity"/>
    <property type="evidence" value="ECO:0007669"/>
    <property type="project" value="UniProtKB-UniRule"/>
</dbReference>
<dbReference type="FunFam" id="3.90.1380.10:FF:000003">
    <property type="entry name" value="THR4p Threonine synthase"/>
    <property type="match status" value="1"/>
</dbReference>
<dbReference type="GO" id="GO:0009071">
    <property type="term" value="P:serine family amino acid catabolic process"/>
    <property type="evidence" value="ECO:0007669"/>
    <property type="project" value="TreeGrafter"/>
</dbReference>
<gene>
    <name evidence="9" type="primary">thrC</name>
    <name evidence="9" type="ORF">J3359_10740</name>
</gene>
<evidence type="ECO:0000256" key="6">
    <source>
        <dbReference type="PIRSR" id="PIRSR604450-51"/>
    </source>
</evidence>
<dbReference type="InterPro" id="IPR029144">
    <property type="entry name" value="Thr_synth_N"/>
</dbReference>
<dbReference type="InterPro" id="IPR036052">
    <property type="entry name" value="TrpB-like_PALP_sf"/>
</dbReference>
<dbReference type="Gene3D" id="3.90.1380.10">
    <property type="entry name" value="Threonine synthase, N-terminal domain"/>
    <property type="match status" value="1"/>
</dbReference>
<dbReference type="EMBL" id="CP071869">
    <property type="protein sequence ID" value="QTE21305.1"/>
    <property type="molecule type" value="Genomic_DNA"/>
</dbReference>
<sequence>MLKYVSNKGGGSSVDFETAILNGFASDGGLYVPEKLPKITKEQLVKWKGLSYTKLAFEVLSLFIDRSIVSDTELKEIINEAYGSFEKEEIIPLHLLKSRKDTYVMELFYGPTISFKDIGLAFLVNLVNFFLKRKNERLSLIVATTGDTGPATAYFTAGKSNLDAWVLYPKGMITEEQERQMTTLPHANIHPVGVYNCPDGGDDLDLVIGNLYKNKTFKEKLKLSSVNSINWGRVMMQTVHYFYGYFNVVNSIEEQVNISVPSGGFGNLCAGALAREMGLPIKTLVVANNENACLHRIFSEGVFSKKAIIETPSSAIDILIPVNFWRYLYFKLGQDATKIKKYWNTFKETGIAHFSEEDYKIFKKGFSSNSATAKETVSLIKDIYENEKYLLDPHGAVALLAADSLNNKFGNEKMICLATAHPAKFPAVLKKALNTQKLPKVAKHHSIETAKKRCQKLHTCNHSHLEEALINAMETNWQLTNKKVL</sequence>
<dbReference type="SUPFAM" id="SSF53686">
    <property type="entry name" value="Tryptophan synthase beta subunit-like PLP-dependent enzymes"/>
    <property type="match status" value="1"/>
</dbReference>
<dbReference type="RefSeq" id="WP_208076864.1">
    <property type="nucleotide sequence ID" value="NZ_CP071869.1"/>
</dbReference>
<feature type="domain" description="Threonine synthase N-terminal" evidence="8">
    <location>
        <begin position="3"/>
        <end position="82"/>
    </location>
</feature>
<dbReference type="GO" id="GO:0030170">
    <property type="term" value="F:pyridoxal phosphate binding"/>
    <property type="evidence" value="ECO:0007669"/>
    <property type="project" value="TreeGrafter"/>
</dbReference>
<dbReference type="EC" id="4.2.3.1" evidence="5"/>
<dbReference type="InterPro" id="IPR037158">
    <property type="entry name" value="Thr_synth_N_sf"/>
</dbReference>
<evidence type="ECO:0000256" key="2">
    <source>
        <dbReference type="ARBA" id="ARBA00005517"/>
    </source>
</evidence>
<dbReference type="Pfam" id="PF00291">
    <property type="entry name" value="PALP"/>
    <property type="match status" value="1"/>
</dbReference>
<dbReference type="AlphaFoldDB" id="A0A975CMK8"/>
<evidence type="ECO:0000313" key="9">
    <source>
        <dbReference type="EMBL" id="QTE21305.1"/>
    </source>
</evidence>
<name>A0A975CMK8_9FLAO</name>
<accession>A0A975CMK8</accession>
<proteinExistence type="inferred from homology"/>
<keyword evidence="10" id="KW-1185">Reference proteome</keyword>
<evidence type="ECO:0000256" key="4">
    <source>
        <dbReference type="ARBA" id="ARBA00023239"/>
    </source>
</evidence>
<dbReference type="InterPro" id="IPR001926">
    <property type="entry name" value="TrpB-like_PALP"/>
</dbReference>
<feature type="domain" description="Tryptophan synthase beta chain-like PALP" evidence="7">
    <location>
        <begin position="102"/>
        <end position="417"/>
    </location>
</feature>
<comment type="similarity">
    <text evidence="2">Belongs to the threonine synthase family.</text>
</comment>
<evidence type="ECO:0000256" key="1">
    <source>
        <dbReference type="ARBA" id="ARBA00001933"/>
    </source>
</evidence>
<dbReference type="GO" id="GO:0009088">
    <property type="term" value="P:threonine biosynthetic process"/>
    <property type="evidence" value="ECO:0007669"/>
    <property type="project" value="UniProtKB-UniRule"/>
</dbReference>
<evidence type="ECO:0000256" key="3">
    <source>
        <dbReference type="ARBA" id="ARBA00022898"/>
    </source>
</evidence>
<feature type="modified residue" description="N6-(pyridoxal phosphate)lysine" evidence="6">
    <location>
        <position position="116"/>
    </location>
</feature>
<evidence type="ECO:0000259" key="8">
    <source>
        <dbReference type="Pfam" id="PF14821"/>
    </source>
</evidence>
<dbReference type="PANTHER" id="PTHR42690">
    <property type="entry name" value="THREONINE SYNTHASE FAMILY MEMBER"/>
    <property type="match status" value="1"/>
</dbReference>
<dbReference type="PANTHER" id="PTHR42690:SF1">
    <property type="entry name" value="THREONINE SYNTHASE-LIKE 2"/>
    <property type="match status" value="1"/>
</dbReference>
<dbReference type="InterPro" id="IPR004450">
    <property type="entry name" value="Thr_synthase-like"/>
</dbReference>
<dbReference type="GO" id="GO:0046360">
    <property type="term" value="P:2-oxobutyrate biosynthetic process"/>
    <property type="evidence" value="ECO:0007669"/>
    <property type="project" value="TreeGrafter"/>
</dbReference>
<dbReference type="CDD" id="cd01560">
    <property type="entry name" value="Thr-synth_2"/>
    <property type="match status" value="1"/>
</dbReference>
<dbReference type="Gene3D" id="3.40.50.1100">
    <property type="match status" value="2"/>
</dbReference>
<keyword evidence="4 9" id="KW-0456">Lyase</keyword>
<evidence type="ECO:0000259" key="7">
    <source>
        <dbReference type="Pfam" id="PF00291"/>
    </source>
</evidence>
<dbReference type="NCBIfam" id="TIGR00260">
    <property type="entry name" value="thrC"/>
    <property type="match status" value="1"/>
</dbReference>
<reference evidence="9 10" key="1">
    <citation type="submission" date="2021-03" db="EMBL/GenBank/DDBJ databases">
        <title>Complete genome of Polaribacter_sp.SM13.</title>
        <authorList>
            <person name="Jeong S.W."/>
            <person name="Bae J.W."/>
        </authorList>
    </citation>
    <scope>NUCLEOTIDE SEQUENCE [LARGE SCALE GENOMIC DNA]</scope>
    <source>
        <strain evidence="9 10">SM13</strain>
    </source>
</reference>
<dbReference type="Proteomes" id="UP000663920">
    <property type="component" value="Chromosome"/>
</dbReference>
<protein>
    <recommendedName>
        <fullName evidence="5">Threonine synthase</fullName>
        <ecNumber evidence="5">4.2.3.1</ecNumber>
    </recommendedName>
</protein>
<dbReference type="KEGG" id="pcea:J3359_10740"/>
<comment type="cofactor">
    <cofactor evidence="1 6">
        <name>pyridoxal 5'-phosphate</name>
        <dbReference type="ChEBI" id="CHEBI:597326"/>
    </cofactor>
</comment>
<evidence type="ECO:0000313" key="10">
    <source>
        <dbReference type="Proteomes" id="UP000663920"/>
    </source>
</evidence>
<organism evidence="9 10">
    <name type="scientific">Polaribacter cellanae</name>
    <dbReference type="NCBI Taxonomy" id="2818493"/>
    <lineage>
        <taxon>Bacteria</taxon>
        <taxon>Pseudomonadati</taxon>
        <taxon>Bacteroidota</taxon>
        <taxon>Flavobacteriia</taxon>
        <taxon>Flavobacteriales</taxon>
        <taxon>Flavobacteriaceae</taxon>
    </lineage>
</organism>
<evidence type="ECO:0000256" key="5">
    <source>
        <dbReference type="NCBIfam" id="TIGR00260"/>
    </source>
</evidence>